<sequence length="144" mass="16629">MKEGNLERFIDAQQRDYQIALKEIKAGRKQGHWMWYIFPQLQGLGNTETSKFYALADLNEADTYLSHPLLGSRLVEICNELLKLNKNDPNTIFGHPDDLKLKSSMTLFAEIPLTNPVFIQVLNKFYDGSKDDKTLNLLKNRQNI</sequence>
<dbReference type="OrthoDB" id="9801870at2"/>
<dbReference type="eggNOG" id="COG5579">
    <property type="taxonomic scope" value="Bacteria"/>
</dbReference>
<dbReference type="Proteomes" id="UP000028007">
    <property type="component" value="Unassembled WGS sequence"/>
</dbReference>
<dbReference type="SUPFAM" id="SSF140736">
    <property type="entry name" value="Rv1873-like"/>
    <property type="match status" value="1"/>
</dbReference>
<dbReference type="InterPro" id="IPR036287">
    <property type="entry name" value="Rv1873-like_sf"/>
</dbReference>
<dbReference type="PIRSF" id="PIRSF008546">
    <property type="entry name" value="UCP008546"/>
    <property type="match status" value="1"/>
</dbReference>
<dbReference type="RefSeq" id="WP_037440070.1">
    <property type="nucleotide sequence ID" value="NZ_JNFF01000046.1"/>
</dbReference>
<dbReference type="Gene3D" id="1.25.40.380">
    <property type="entry name" value="Protein of unknown function DUF1810"/>
    <property type="match status" value="1"/>
</dbReference>
<dbReference type="InterPro" id="IPR014937">
    <property type="entry name" value="DUF1810"/>
</dbReference>
<keyword evidence="2" id="KW-1185">Reference proteome</keyword>
<dbReference type="AlphaFoldDB" id="A0A081PHV9"/>
<dbReference type="Pfam" id="PF08837">
    <property type="entry name" value="DUF1810"/>
    <property type="match status" value="1"/>
</dbReference>
<comment type="caution">
    <text evidence="1">The sequence shown here is derived from an EMBL/GenBank/DDBJ whole genome shotgun (WGS) entry which is preliminary data.</text>
</comment>
<evidence type="ECO:0000313" key="1">
    <source>
        <dbReference type="EMBL" id="KEQ30282.1"/>
    </source>
</evidence>
<proteinExistence type="predicted"/>
<reference evidence="1 2" key="1">
    <citation type="journal article" date="1992" name="Int. J. Syst. Bacteriol.">
        <title>Sphingobacterium antarcticus sp. nov. a Psychrotrophic Bacterium from the Soils of Schirmacher Oasis, Antarctica.</title>
        <authorList>
            <person name="Shivaji S."/>
            <person name="Ray M.K."/>
            <person name="Rao N.S."/>
            <person name="Saiserr L."/>
            <person name="Jagannadham M.V."/>
            <person name="Kumar G.S."/>
            <person name="Reddy G."/>
            <person name="Bhargava P.M."/>
        </authorList>
    </citation>
    <scope>NUCLEOTIDE SEQUENCE [LARGE SCALE GENOMIC DNA]</scope>
    <source>
        <strain evidence="1 2">4BY</strain>
    </source>
</reference>
<organism evidence="1 2">
    <name type="scientific">Pedobacter antarcticus 4BY</name>
    <dbReference type="NCBI Taxonomy" id="1358423"/>
    <lineage>
        <taxon>Bacteria</taxon>
        <taxon>Pseudomonadati</taxon>
        <taxon>Bacteroidota</taxon>
        <taxon>Sphingobacteriia</taxon>
        <taxon>Sphingobacteriales</taxon>
        <taxon>Sphingobacteriaceae</taxon>
        <taxon>Pedobacter</taxon>
    </lineage>
</organism>
<gene>
    <name evidence="1" type="ORF">N180_10030</name>
</gene>
<dbReference type="EMBL" id="JNFF01000046">
    <property type="protein sequence ID" value="KEQ30282.1"/>
    <property type="molecule type" value="Genomic_DNA"/>
</dbReference>
<protein>
    <submittedName>
        <fullName evidence="1">Calpastatin</fullName>
    </submittedName>
</protein>
<name>A0A081PHV9_9SPHI</name>
<evidence type="ECO:0000313" key="2">
    <source>
        <dbReference type="Proteomes" id="UP000028007"/>
    </source>
</evidence>
<accession>A0A081PHV9</accession>